<reference evidence="2" key="1">
    <citation type="submission" date="2017-02" db="UniProtKB">
        <authorList>
            <consortium name="WormBaseParasite"/>
        </authorList>
    </citation>
    <scope>IDENTIFICATION</scope>
</reference>
<evidence type="ECO:0000313" key="1">
    <source>
        <dbReference type="Proteomes" id="UP000046392"/>
    </source>
</evidence>
<proteinExistence type="predicted"/>
<protein>
    <submittedName>
        <fullName evidence="2">Uncharacterized protein</fullName>
    </submittedName>
</protein>
<dbReference type="Proteomes" id="UP000046392">
    <property type="component" value="Unplaced"/>
</dbReference>
<name>A0A0N5C540_STREA</name>
<organism evidence="1 2">
    <name type="scientific">Strongyloides papillosus</name>
    <name type="common">Intestinal threadworm</name>
    <dbReference type="NCBI Taxonomy" id="174720"/>
    <lineage>
        <taxon>Eukaryota</taxon>
        <taxon>Metazoa</taxon>
        <taxon>Ecdysozoa</taxon>
        <taxon>Nematoda</taxon>
        <taxon>Chromadorea</taxon>
        <taxon>Rhabditida</taxon>
        <taxon>Tylenchina</taxon>
        <taxon>Panagrolaimomorpha</taxon>
        <taxon>Strongyloidoidea</taxon>
        <taxon>Strongyloididae</taxon>
        <taxon>Strongyloides</taxon>
    </lineage>
</organism>
<sequence length="81" mass="9314">MESWKKMKYYFLLFLIIGFFGNIYCTSGTFEVDENLNNCIIEVPTVQQFKGNCIKLAFNAYGCAAGIHLDPFNRDCIKLQT</sequence>
<keyword evidence="1" id="KW-1185">Reference proteome</keyword>
<accession>A0A0N5C540</accession>
<dbReference type="AlphaFoldDB" id="A0A0N5C540"/>
<evidence type="ECO:0000313" key="2">
    <source>
        <dbReference type="WBParaSite" id="SPAL_0001306900.1"/>
    </source>
</evidence>
<dbReference type="WBParaSite" id="SPAL_0001306900.1">
    <property type="protein sequence ID" value="SPAL_0001306900.1"/>
    <property type="gene ID" value="SPAL_0001306900"/>
</dbReference>